<dbReference type="GeneID" id="63460558"/>
<dbReference type="STRING" id="1121387.GCA_000429885_01733"/>
<evidence type="ECO:0000313" key="3">
    <source>
        <dbReference type="EMBL" id="SNV19137.1"/>
    </source>
</evidence>
<dbReference type="InterPro" id="IPR049790">
    <property type="entry name" value="Rv3655c/TadE"/>
</dbReference>
<gene>
    <name evidence="3" type="ORF">SAMEA4475696_00636</name>
</gene>
<name>A0A239VAI4_9MICO</name>
<keyword evidence="1" id="KW-0472">Membrane</keyword>
<evidence type="ECO:0000256" key="1">
    <source>
        <dbReference type="SAM" id="Phobius"/>
    </source>
</evidence>
<dbReference type="InterPro" id="IPR012495">
    <property type="entry name" value="TadE-like_dom"/>
</dbReference>
<dbReference type="RefSeq" id="WP_154657677.1">
    <property type="nucleotide sequence ID" value="NZ_JAAFNI010000001.1"/>
</dbReference>
<proteinExistence type="predicted"/>
<dbReference type="NCBIfam" id="NF041390">
    <property type="entry name" value="TadE_Rv3655c"/>
    <property type="match status" value="1"/>
</dbReference>
<reference evidence="3 4" key="1">
    <citation type="submission" date="2017-06" db="EMBL/GenBank/DDBJ databases">
        <authorList>
            <consortium name="Pathogen Informatics"/>
        </authorList>
    </citation>
    <scope>NUCLEOTIDE SEQUENCE [LARGE SCALE GENOMIC DNA]</scope>
    <source>
        <strain evidence="3 4">NCTC13039</strain>
    </source>
</reference>
<dbReference type="Proteomes" id="UP000242637">
    <property type="component" value="Chromosome 1"/>
</dbReference>
<keyword evidence="4" id="KW-1185">Reference proteome</keyword>
<sequence length="143" mass="14791">MKSTAQDLNHTNQRDAGYSTAELALATPAVMILVTVVAVLLGVLMDQVRCIDAARSGARALARGDNAAVAVRLAEQTAPTGSRISVARGKEMRVTVTAPARVAWVQQLRAGASASAPDESVGISGRRLGSAALPTDISWLGQV</sequence>
<organism evidence="3 4">
    <name type="scientific">Dermatophilus congolensis</name>
    <dbReference type="NCBI Taxonomy" id="1863"/>
    <lineage>
        <taxon>Bacteria</taxon>
        <taxon>Bacillati</taxon>
        <taxon>Actinomycetota</taxon>
        <taxon>Actinomycetes</taxon>
        <taxon>Micrococcales</taxon>
        <taxon>Dermatophilaceae</taxon>
        <taxon>Dermatophilus</taxon>
    </lineage>
</organism>
<accession>A0A239VAI4</accession>
<dbReference type="Pfam" id="PF07811">
    <property type="entry name" value="TadE"/>
    <property type="match status" value="1"/>
</dbReference>
<dbReference type="KEGG" id="dco:SAMEA4475696_0636"/>
<feature type="domain" description="TadE-like" evidence="2">
    <location>
        <begin position="17"/>
        <end position="59"/>
    </location>
</feature>
<protein>
    <recommendedName>
        <fullName evidence="2">TadE-like domain-containing protein</fullName>
    </recommendedName>
</protein>
<evidence type="ECO:0000313" key="4">
    <source>
        <dbReference type="Proteomes" id="UP000242637"/>
    </source>
</evidence>
<keyword evidence="1" id="KW-0812">Transmembrane</keyword>
<dbReference type="EMBL" id="LT906453">
    <property type="protein sequence ID" value="SNV19137.1"/>
    <property type="molecule type" value="Genomic_DNA"/>
</dbReference>
<dbReference type="AlphaFoldDB" id="A0A239VAI4"/>
<feature type="transmembrane region" description="Helical" evidence="1">
    <location>
        <begin position="23"/>
        <end position="45"/>
    </location>
</feature>
<evidence type="ECO:0000259" key="2">
    <source>
        <dbReference type="Pfam" id="PF07811"/>
    </source>
</evidence>
<keyword evidence="1" id="KW-1133">Transmembrane helix</keyword>